<dbReference type="PATRIC" id="fig|1227481.4.peg.135"/>
<comment type="caution">
    <text evidence="3">The sequence shown here is derived from an EMBL/GenBank/DDBJ whole genome shotgun (WGS) entry which is preliminary data.</text>
</comment>
<dbReference type="EMBL" id="AOJO01000005">
    <property type="protein sequence ID" value="ELZ61526.1"/>
    <property type="molecule type" value="Genomic_DNA"/>
</dbReference>
<feature type="compositionally biased region" description="Basic and acidic residues" evidence="1">
    <location>
        <begin position="91"/>
        <end position="106"/>
    </location>
</feature>
<dbReference type="STRING" id="1227481.C467_00796"/>
<feature type="transmembrane region" description="Helical" evidence="2">
    <location>
        <begin position="38"/>
        <end position="56"/>
    </location>
</feature>
<evidence type="ECO:0000313" key="3">
    <source>
        <dbReference type="EMBL" id="ELZ61526.1"/>
    </source>
</evidence>
<keyword evidence="2" id="KW-0812">Transmembrane</keyword>
<keyword evidence="2" id="KW-0472">Membrane</keyword>
<proteinExistence type="predicted"/>
<gene>
    <name evidence="3" type="ORF">C467_00796</name>
</gene>
<keyword evidence="4" id="KW-1185">Reference proteome</keyword>
<accession>M0FND2</accession>
<evidence type="ECO:0000313" key="4">
    <source>
        <dbReference type="Proteomes" id="UP000011689"/>
    </source>
</evidence>
<dbReference type="InterPro" id="IPR058379">
    <property type="entry name" value="DUF8066"/>
</dbReference>
<dbReference type="Proteomes" id="UP000011689">
    <property type="component" value="Unassembled WGS sequence"/>
</dbReference>
<evidence type="ECO:0000256" key="2">
    <source>
        <dbReference type="SAM" id="Phobius"/>
    </source>
</evidence>
<reference evidence="3 4" key="1">
    <citation type="journal article" date="2014" name="PLoS Genet.">
        <title>Phylogenetically driven sequencing of extremely halophilic archaea reveals strategies for static and dynamic osmo-response.</title>
        <authorList>
            <person name="Becker E.A."/>
            <person name="Seitzer P.M."/>
            <person name="Tritt A."/>
            <person name="Larsen D."/>
            <person name="Krusor M."/>
            <person name="Yao A.I."/>
            <person name="Wu D."/>
            <person name="Madern D."/>
            <person name="Eisen J.A."/>
            <person name="Darling A.E."/>
            <person name="Facciotti M.T."/>
        </authorList>
    </citation>
    <scope>NUCLEOTIDE SEQUENCE [LARGE SCALE GENOMIC DNA]</scope>
    <source>
        <strain evidence="3 4">ATCC 700873</strain>
    </source>
</reference>
<dbReference type="AlphaFoldDB" id="M0FND2"/>
<dbReference type="Pfam" id="PF26262">
    <property type="entry name" value="DUF8066"/>
    <property type="match status" value="1"/>
</dbReference>
<keyword evidence="2" id="KW-1133">Transmembrane helix</keyword>
<evidence type="ECO:0000256" key="1">
    <source>
        <dbReference type="SAM" id="MobiDB-lite"/>
    </source>
</evidence>
<protein>
    <submittedName>
        <fullName evidence="3">Uncharacterized protein</fullName>
    </submittedName>
</protein>
<feature type="region of interest" description="Disordered" evidence="1">
    <location>
        <begin position="77"/>
        <end position="120"/>
    </location>
</feature>
<dbReference type="RefSeq" id="WP_008580837.1">
    <property type="nucleotide sequence ID" value="NZ_AOJO01000005.1"/>
</dbReference>
<sequence length="120" mass="12731">MAYDPLSPAEALRTPAGAILAASSLLAFGYSLVFVGRALLGLLVVAVLSVGPYLWYRVFAAVDAVADGVQRLAAAREREVAADRSGTGRSGTDRTGTDRDDARRESTATSTTERVTDRER</sequence>
<feature type="transmembrane region" description="Helical" evidence="2">
    <location>
        <begin position="12"/>
        <end position="32"/>
    </location>
</feature>
<name>M0FND2_9EURY</name>
<dbReference type="GeneID" id="72714521"/>
<organism evidence="3 4">
    <name type="scientific">Halorubrum hochstenium ATCC 700873</name>
    <dbReference type="NCBI Taxonomy" id="1227481"/>
    <lineage>
        <taxon>Archaea</taxon>
        <taxon>Methanobacteriati</taxon>
        <taxon>Methanobacteriota</taxon>
        <taxon>Stenosarchaea group</taxon>
        <taxon>Halobacteria</taxon>
        <taxon>Halobacteriales</taxon>
        <taxon>Haloferacaceae</taxon>
        <taxon>Halorubrum</taxon>
    </lineage>
</organism>